<proteinExistence type="predicted"/>
<dbReference type="InterPro" id="IPR001387">
    <property type="entry name" value="Cro/C1-type_HTH"/>
</dbReference>
<sequence length="127" mass="13733">MNKTTPLTDAEHAAAMAAIDWEAIDAMMDEDIARQIAENPDAPPDLSDGPPSTVRVIHPLGGVNVRGIRAKLDLTQAEFAARFGFAIVTLCDWEQGRSTPDALTRPLLFVIEEAPELVARTVARRAA</sequence>
<dbReference type="AlphaFoldDB" id="A0A433IZS4"/>
<dbReference type="SUPFAM" id="SSF47413">
    <property type="entry name" value="lambda repressor-like DNA-binding domains"/>
    <property type="match status" value="1"/>
</dbReference>
<evidence type="ECO:0000313" key="2">
    <source>
        <dbReference type="EMBL" id="RUQ61416.1"/>
    </source>
</evidence>
<dbReference type="InterPro" id="IPR010982">
    <property type="entry name" value="Lambda_DNA-bd_dom_sf"/>
</dbReference>
<accession>A0A433IZS4</accession>
<dbReference type="PROSITE" id="PS50943">
    <property type="entry name" value="HTH_CROC1"/>
    <property type="match status" value="1"/>
</dbReference>
<organism evidence="2 3">
    <name type="scientific">Azospirillum doebereinerae</name>
    <dbReference type="NCBI Taxonomy" id="92933"/>
    <lineage>
        <taxon>Bacteria</taxon>
        <taxon>Pseudomonadati</taxon>
        <taxon>Pseudomonadota</taxon>
        <taxon>Alphaproteobacteria</taxon>
        <taxon>Rhodospirillales</taxon>
        <taxon>Azospirillaceae</taxon>
        <taxon>Azospirillum</taxon>
    </lineage>
</organism>
<comment type="caution">
    <text evidence="2">The sequence shown here is derived from an EMBL/GenBank/DDBJ whole genome shotgun (WGS) entry which is preliminary data.</text>
</comment>
<gene>
    <name evidence="2" type="ORF">EJ913_29795</name>
</gene>
<dbReference type="RefSeq" id="WP_127004824.1">
    <property type="nucleotide sequence ID" value="NZ_JBNPXW010000031.1"/>
</dbReference>
<dbReference type="Proteomes" id="UP000280346">
    <property type="component" value="Unassembled WGS sequence"/>
</dbReference>
<protein>
    <submittedName>
        <fullName evidence="2">XRE family transcription factor</fullName>
    </submittedName>
</protein>
<dbReference type="EMBL" id="RZIJ01000045">
    <property type="protein sequence ID" value="RUQ61416.1"/>
    <property type="molecule type" value="Genomic_DNA"/>
</dbReference>
<dbReference type="CDD" id="cd00093">
    <property type="entry name" value="HTH_XRE"/>
    <property type="match status" value="1"/>
</dbReference>
<reference evidence="2 3" key="1">
    <citation type="submission" date="2018-12" db="EMBL/GenBank/DDBJ databases">
        <authorList>
            <person name="Yang Y."/>
        </authorList>
    </citation>
    <scope>NUCLEOTIDE SEQUENCE [LARGE SCALE GENOMIC DNA]</scope>
    <source>
        <strain evidence="2 3">GSF71</strain>
    </source>
</reference>
<dbReference type="Gene3D" id="1.10.260.40">
    <property type="entry name" value="lambda repressor-like DNA-binding domains"/>
    <property type="match status" value="1"/>
</dbReference>
<keyword evidence="3" id="KW-1185">Reference proteome</keyword>
<name>A0A433IZS4_9PROT</name>
<dbReference type="GO" id="GO:0003677">
    <property type="term" value="F:DNA binding"/>
    <property type="evidence" value="ECO:0007669"/>
    <property type="project" value="InterPro"/>
</dbReference>
<dbReference type="OrthoDB" id="461984at2"/>
<evidence type="ECO:0000259" key="1">
    <source>
        <dbReference type="PROSITE" id="PS50943"/>
    </source>
</evidence>
<feature type="domain" description="HTH cro/C1-type" evidence="1">
    <location>
        <begin position="65"/>
        <end position="104"/>
    </location>
</feature>
<evidence type="ECO:0000313" key="3">
    <source>
        <dbReference type="Proteomes" id="UP000280346"/>
    </source>
</evidence>